<evidence type="ECO:0000313" key="2">
    <source>
        <dbReference type="EMBL" id="KAF8820588.1"/>
    </source>
</evidence>
<organism evidence="2 3">
    <name type="scientific">Cardiosporidium cionae</name>
    <dbReference type="NCBI Taxonomy" id="476202"/>
    <lineage>
        <taxon>Eukaryota</taxon>
        <taxon>Sar</taxon>
        <taxon>Alveolata</taxon>
        <taxon>Apicomplexa</taxon>
        <taxon>Aconoidasida</taxon>
        <taxon>Nephromycida</taxon>
        <taxon>Cardiosporidium</taxon>
    </lineage>
</organism>
<dbReference type="EMBL" id="JADAQX010000348">
    <property type="protein sequence ID" value="KAF8820588.1"/>
    <property type="molecule type" value="Genomic_DNA"/>
</dbReference>
<comment type="caution">
    <text evidence="2">The sequence shown here is derived from an EMBL/GenBank/DDBJ whole genome shotgun (WGS) entry which is preliminary data.</text>
</comment>
<name>A0ABQ7J9B2_9APIC</name>
<evidence type="ECO:0000256" key="1">
    <source>
        <dbReference type="SAM" id="MobiDB-lite"/>
    </source>
</evidence>
<keyword evidence="3" id="KW-1185">Reference proteome</keyword>
<reference evidence="2 3" key="1">
    <citation type="journal article" date="2020" name="bioRxiv">
        <title>Metabolic contributions of an alphaproteobacterial endosymbiont in the apicomplexan Cardiosporidium cionae.</title>
        <authorList>
            <person name="Hunter E.S."/>
            <person name="Paight C.J."/>
            <person name="Lane C.E."/>
        </authorList>
    </citation>
    <scope>NUCLEOTIDE SEQUENCE [LARGE SCALE GENOMIC DNA]</scope>
    <source>
        <strain evidence="2">ESH_2018</strain>
    </source>
</reference>
<feature type="region of interest" description="Disordered" evidence="1">
    <location>
        <begin position="1"/>
        <end position="40"/>
    </location>
</feature>
<gene>
    <name evidence="2" type="ORF">IE077_000449</name>
</gene>
<evidence type="ECO:0000313" key="3">
    <source>
        <dbReference type="Proteomes" id="UP000823046"/>
    </source>
</evidence>
<accession>A0ABQ7J9B2</accession>
<sequence>METRKEEAKISLSLEQSHSKGQTISFPGGEGKKKSKKVVVEEESSDEECKGFKGNEKEIEGGKLMKITRFCLKEEEFIKEKHAVKFSQRGKEQEAVLAKQSNSLDVLTTEERISACLSRLQSDVNYRQQIVFRKKFPAQESQLSELESIEISSQLSLALRSNGIHSLYTHQVDMKFNKE</sequence>
<dbReference type="Proteomes" id="UP000823046">
    <property type="component" value="Unassembled WGS sequence"/>
</dbReference>
<feature type="compositionally biased region" description="Polar residues" evidence="1">
    <location>
        <begin position="13"/>
        <end position="25"/>
    </location>
</feature>
<proteinExistence type="predicted"/>
<protein>
    <submittedName>
        <fullName evidence="2">Uncharacterized protein</fullName>
    </submittedName>
</protein>